<proteinExistence type="predicted"/>
<dbReference type="PANTHER" id="PTHR45339">
    <property type="entry name" value="HYBRID SIGNAL TRANSDUCTION HISTIDINE KINASE J"/>
    <property type="match status" value="1"/>
</dbReference>
<evidence type="ECO:0000256" key="6">
    <source>
        <dbReference type="SAM" id="Phobius"/>
    </source>
</evidence>
<keyword evidence="4" id="KW-0902">Two-component regulatory system</keyword>
<dbReference type="SMART" id="SM00388">
    <property type="entry name" value="HisKA"/>
    <property type="match status" value="1"/>
</dbReference>
<dbReference type="Gene3D" id="3.40.50.2300">
    <property type="match status" value="1"/>
</dbReference>
<dbReference type="InterPro" id="IPR003594">
    <property type="entry name" value="HATPase_dom"/>
</dbReference>
<dbReference type="InterPro" id="IPR004358">
    <property type="entry name" value="Sig_transdc_His_kin-like_C"/>
</dbReference>
<organism evidence="9 10">
    <name type="scientific">Salinimicrobium gaetbulicola</name>
    <dbReference type="NCBI Taxonomy" id="999702"/>
    <lineage>
        <taxon>Bacteria</taxon>
        <taxon>Pseudomonadati</taxon>
        <taxon>Bacteroidota</taxon>
        <taxon>Flavobacteriia</taxon>
        <taxon>Flavobacteriales</taxon>
        <taxon>Flavobacteriaceae</taxon>
        <taxon>Salinimicrobium</taxon>
    </lineage>
</organism>
<dbReference type="InterPro" id="IPR011006">
    <property type="entry name" value="CheY-like_superfamily"/>
</dbReference>
<evidence type="ECO:0000259" key="7">
    <source>
        <dbReference type="PROSITE" id="PS50109"/>
    </source>
</evidence>
<sequence>MRHLCLIVNNYTLVRLYILLFLKITFLPILGYSQVDHPEPQLKVGVYQNPPKIFINEVGEPDGIFIEILELIAQKEDISITYQSGEWEELIEALSGGTIDLLPDVAYSQERDSLFQLNSVPVMSSWLEAYALKDTNVQSIFDLENKRLGVLKGSVQEDFLQQSFKNNLKFKFDILTFEDYPESVKALENKQIDLLIASRFFLFSEHINGNIISTGIIFRPSELHFAFSRSTDPALVSKFDRHLSKLKNNTGSKYYKILRYWFDPPGKSFVPKFILWSFVVLLLALLIITIYFILLRYQIKIKTKALWKKNRQLTLAKEKAEESERLKTIFLQNMSHEIRTPMNGIIGFLELLKEPDLDSDERKKYIEIVIKSGQRLLTTINNIIEISKIDSDQISVKLTPINAPETMDFFYQFFKPKAREKDIELIMNHNLPTDKAIFMADKFIFDNILTNLLNNAIKFTDNGYVEFGNYFENDKLIFYVKDSGVGVPEERQQAIFERFVQANLNITRPHEGSGLGLSIVKAYVKALNGKIWLESELNKGSTFYFSIPYIKPVPNEEEEKPKNNSRVLNKKLCIVVAEDDNISYLFINQILKRPEIQVIRAKTGQECVDILQKKSGIDLVLMDIKMPVMNGIEATSAIREFNKTVPIIIQTAYTSSRDKDEAMEAGGTDYITKPIDKNRLLQLIRKYT</sequence>
<dbReference type="EMBL" id="JBHTJP010000032">
    <property type="protein sequence ID" value="MFD0975951.1"/>
    <property type="molecule type" value="Genomic_DNA"/>
</dbReference>
<keyword evidence="10" id="KW-1185">Reference proteome</keyword>
<dbReference type="Pfam" id="PF00512">
    <property type="entry name" value="HisKA"/>
    <property type="match status" value="1"/>
</dbReference>
<keyword evidence="6" id="KW-0472">Membrane</keyword>
<evidence type="ECO:0000313" key="9">
    <source>
        <dbReference type="EMBL" id="MFD0975951.1"/>
    </source>
</evidence>
<dbReference type="Pfam" id="PF00072">
    <property type="entry name" value="Response_reg"/>
    <property type="match status" value="1"/>
</dbReference>
<dbReference type="InterPro" id="IPR001789">
    <property type="entry name" value="Sig_transdc_resp-reg_receiver"/>
</dbReference>
<dbReference type="CDD" id="cd00082">
    <property type="entry name" value="HisKA"/>
    <property type="match status" value="1"/>
</dbReference>
<dbReference type="CDD" id="cd17546">
    <property type="entry name" value="REC_hyHK_CKI1_RcsC-like"/>
    <property type="match status" value="1"/>
</dbReference>
<dbReference type="SUPFAM" id="SSF55874">
    <property type="entry name" value="ATPase domain of HSP90 chaperone/DNA topoisomerase II/histidine kinase"/>
    <property type="match status" value="1"/>
</dbReference>
<dbReference type="PANTHER" id="PTHR45339:SF1">
    <property type="entry name" value="HYBRID SIGNAL TRANSDUCTION HISTIDINE KINASE J"/>
    <property type="match status" value="1"/>
</dbReference>
<dbReference type="EC" id="2.7.13.3" evidence="2"/>
<evidence type="ECO:0000256" key="5">
    <source>
        <dbReference type="PROSITE-ProRule" id="PRU00169"/>
    </source>
</evidence>
<reference evidence="10" key="1">
    <citation type="journal article" date="2019" name="Int. J. Syst. Evol. Microbiol.">
        <title>The Global Catalogue of Microorganisms (GCM) 10K type strain sequencing project: providing services to taxonomists for standard genome sequencing and annotation.</title>
        <authorList>
            <consortium name="The Broad Institute Genomics Platform"/>
            <consortium name="The Broad Institute Genome Sequencing Center for Infectious Disease"/>
            <person name="Wu L."/>
            <person name="Ma J."/>
        </authorList>
    </citation>
    <scope>NUCLEOTIDE SEQUENCE [LARGE SCALE GENOMIC DNA]</scope>
    <source>
        <strain evidence="10">CCUG 60898</strain>
    </source>
</reference>
<dbReference type="SUPFAM" id="SSF47384">
    <property type="entry name" value="Homodimeric domain of signal transducing histidine kinase"/>
    <property type="match status" value="1"/>
</dbReference>
<gene>
    <name evidence="9" type="ORF">ACFQ1G_04025</name>
</gene>
<keyword evidence="6" id="KW-0812">Transmembrane</keyword>
<comment type="catalytic activity">
    <reaction evidence="1">
        <text>ATP + protein L-histidine = ADP + protein N-phospho-L-histidine.</text>
        <dbReference type="EC" id="2.7.13.3"/>
    </reaction>
</comment>
<dbReference type="Pfam" id="PF00497">
    <property type="entry name" value="SBP_bac_3"/>
    <property type="match status" value="1"/>
</dbReference>
<evidence type="ECO:0000259" key="8">
    <source>
        <dbReference type="PROSITE" id="PS50110"/>
    </source>
</evidence>
<dbReference type="InterPro" id="IPR036890">
    <property type="entry name" value="HATPase_C_sf"/>
</dbReference>
<feature type="transmembrane region" description="Helical" evidence="6">
    <location>
        <begin position="273"/>
        <end position="294"/>
    </location>
</feature>
<comment type="caution">
    <text evidence="9">The sequence shown here is derived from an EMBL/GenBank/DDBJ whole genome shotgun (WGS) entry which is preliminary data.</text>
</comment>
<dbReference type="InterPro" id="IPR003661">
    <property type="entry name" value="HisK_dim/P_dom"/>
</dbReference>
<evidence type="ECO:0000256" key="2">
    <source>
        <dbReference type="ARBA" id="ARBA00012438"/>
    </source>
</evidence>
<feature type="domain" description="Response regulatory" evidence="8">
    <location>
        <begin position="573"/>
        <end position="688"/>
    </location>
</feature>
<dbReference type="SUPFAM" id="SSF53850">
    <property type="entry name" value="Periplasmic binding protein-like II"/>
    <property type="match status" value="1"/>
</dbReference>
<dbReference type="Gene3D" id="3.40.190.10">
    <property type="entry name" value="Periplasmic binding protein-like II"/>
    <property type="match status" value="2"/>
</dbReference>
<dbReference type="PRINTS" id="PR00344">
    <property type="entry name" value="BCTRLSENSOR"/>
</dbReference>
<dbReference type="SMART" id="SM00387">
    <property type="entry name" value="HATPase_c"/>
    <property type="match status" value="1"/>
</dbReference>
<dbReference type="PROSITE" id="PS50110">
    <property type="entry name" value="RESPONSE_REGULATORY"/>
    <property type="match status" value="1"/>
</dbReference>
<dbReference type="Gene3D" id="3.30.565.10">
    <property type="entry name" value="Histidine kinase-like ATPase, C-terminal domain"/>
    <property type="match status" value="1"/>
</dbReference>
<dbReference type="SMART" id="SM00448">
    <property type="entry name" value="REC"/>
    <property type="match status" value="1"/>
</dbReference>
<keyword evidence="6" id="KW-1133">Transmembrane helix</keyword>
<dbReference type="PROSITE" id="PS50109">
    <property type="entry name" value="HIS_KIN"/>
    <property type="match status" value="1"/>
</dbReference>
<dbReference type="CDD" id="cd16922">
    <property type="entry name" value="HATPase_EvgS-ArcB-TorS-like"/>
    <property type="match status" value="1"/>
</dbReference>
<keyword evidence="3 5" id="KW-0597">Phosphoprotein</keyword>
<feature type="transmembrane region" description="Helical" evidence="6">
    <location>
        <begin position="12"/>
        <end position="32"/>
    </location>
</feature>
<accession>A0ABW3ID95</accession>
<evidence type="ECO:0000256" key="3">
    <source>
        <dbReference type="ARBA" id="ARBA00022553"/>
    </source>
</evidence>
<feature type="modified residue" description="4-aspartylphosphate" evidence="5">
    <location>
        <position position="623"/>
    </location>
</feature>
<dbReference type="InterPro" id="IPR001638">
    <property type="entry name" value="Solute-binding_3/MltF_N"/>
</dbReference>
<evidence type="ECO:0000313" key="10">
    <source>
        <dbReference type="Proteomes" id="UP001597100"/>
    </source>
</evidence>
<dbReference type="Proteomes" id="UP001597100">
    <property type="component" value="Unassembled WGS sequence"/>
</dbReference>
<name>A0ABW3ID95_9FLAO</name>
<dbReference type="SUPFAM" id="SSF52172">
    <property type="entry name" value="CheY-like"/>
    <property type="match status" value="1"/>
</dbReference>
<evidence type="ECO:0000256" key="1">
    <source>
        <dbReference type="ARBA" id="ARBA00000085"/>
    </source>
</evidence>
<feature type="domain" description="Histidine kinase" evidence="7">
    <location>
        <begin position="333"/>
        <end position="551"/>
    </location>
</feature>
<protein>
    <recommendedName>
        <fullName evidence="2">histidine kinase</fullName>
        <ecNumber evidence="2">2.7.13.3</ecNumber>
    </recommendedName>
</protein>
<dbReference type="Gene3D" id="1.10.287.130">
    <property type="match status" value="1"/>
</dbReference>
<dbReference type="Pfam" id="PF02518">
    <property type="entry name" value="HATPase_c"/>
    <property type="match status" value="1"/>
</dbReference>
<evidence type="ECO:0000256" key="4">
    <source>
        <dbReference type="ARBA" id="ARBA00023012"/>
    </source>
</evidence>
<dbReference type="InterPro" id="IPR036097">
    <property type="entry name" value="HisK_dim/P_sf"/>
</dbReference>
<dbReference type="InterPro" id="IPR005467">
    <property type="entry name" value="His_kinase_dom"/>
</dbReference>
<dbReference type="SMART" id="SM00062">
    <property type="entry name" value="PBPb"/>
    <property type="match status" value="1"/>
</dbReference>